<dbReference type="SUPFAM" id="SSF56784">
    <property type="entry name" value="HAD-like"/>
    <property type="match status" value="1"/>
</dbReference>
<evidence type="ECO:0000256" key="4">
    <source>
        <dbReference type="ARBA" id="ARBA00022842"/>
    </source>
</evidence>
<dbReference type="InterPro" id="IPR036412">
    <property type="entry name" value="HAD-like_sf"/>
</dbReference>
<evidence type="ECO:0000256" key="2">
    <source>
        <dbReference type="ARBA" id="ARBA00022723"/>
    </source>
</evidence>
<gene>
    <name evidence="5" type="ORF">SAMN02745218_01350</name>
</gene>
<dbReference type="EMBL" id="FQUW01000014">
    <property type="protein sequence ID" value="SHF05855.1"/>
    <property type="molecule type" value="Genomic_DNA"/>
</dbReference>
<evidence type="ECO:0000256" key="3">
    <source>
        <dbReference type="ARBA" id="ARBA00022801"/>
    </source>
</evidence>
<sequence>MSPARQISRLLELSPEQDRLVGELIMCREFAGPREVCAALSEVVPLSRQQEELLARLWLEQENAAVEIPGAAAAVRRARELGYVVGLVSDIWVPYYRAFLRACPGIAALVEYAALSFRVGRKKPAEELFRAALEALDADPRRSVMIGDTYEKDILPAKKLGLATIWVLSRPEREYPAMARVLWDEWPRPDFIVPGTAQLARVLEELAKKERYTCVWKY</sequence>
<keyword evidence="6" id="KW-1185">Reference proteome</keyword>
<dbReference type="Gene3D" id="3.40.50.1000">
    <property type="entry name" value="HAD superfamily/HAD-like"/>
    <property type="match status" value="1"/>
</dbReference>
<dbReference type="GO" id="GO:0046872">
    <property type="term" value="F:metal ion binding"/>
    <property type="evidence" value="ECO:0007669"/>
    <property type="project" value="UniProtKB-KW"/>
</dbReference>
<dbReference type="InterPro" id="IPR051400">
    <property type="entry name" value="HAD-like_hydrolase"/>
</dbReference>
<keyword evidence="2" id="KW-0479">Metal-binding</keyword>
<evidence type="ECO:0000313" key="5">
    <source>
        <dbReference type="EMBL" id="SHF05855.1"/>
    </source>
</evidence>
<proteinExistence type="predicted"/>
<evidence type="ECO:0000256" key="1">
    <source>
        <dbReference type="ARBA" id="ARBA00001946"/>
    </source>
</evidence>
<protein>
    <submittedName>
        <fullName evidence="5">Haloacid dehalogenase superfamily, subfamily IA, variant 3 with third motif having DD or ED/haloacid dehalogenase superfamily, subfamily IA, variant 1 with third motif having Dx(3-4)D or Dx(3-4)E</fullName>
    </submittedName>
</protein>
<reference evidence="6" key="1">
    <citation type="submission" date="2016-11" db="EMBL/GenBank/DDBJ databases">
        <authorList>
            <person name="Varghese N."/>
            <person name="Submissions S."/>
        </authorList>
    </citation>
    <scope>NUCLEOTIDE SEQUENCE [LARGE SCALE GENOMIC DNA]</scope>
    <source>
        <strain evidence="6">DSM 11792</strain>
    </source>
</reference>
<dbReference type="Proteomes" id="UP000184196">
    <property type="component" value="Unassembled WGS sequence"/>
</dbReference>
<accession>A0A1M4YJ32</accession>
<dbReference type="InterPro" id="IPR023214">
    <property type="entry name" value="HAD_sf"/>
</dbReference>
<name>A0A1M4YJ32_9FIRM</name>
<dbReference type="NCBIfam" id="TIGR01549">
    <property type="entry name" value="HAD-SF-IA-v1"/>
    <property type="match status" value="1"/>
</dbReference>
<dbReference type="Pfam" id="PF00702">
    <property type="entry name" value="Hydrolase"/>
    <property type="match status" value="1"/>
</dbReference>
<dbReference type="InterPro" id="IPR006439">
    <property type="entry name" value="HAD-SF_hydro_IA"/>
</dbReference>
<dbReference type="PANTHER" id="PTHR46470:SF2">
    <property type="entry name" value="GLYCERALDEHYDE 3-PHOSPHATE PHOSPHATASE"/>
    <property type="match status" value="1"/>
</dbReference>
<keyword evidence="3" id="KW-0378">Hydrolase</keyword>
<dbReference type="AlphaFoldDB" id="A0A1M4YJ32"/>
<evidence type="ECO:0000313" key="6">
    <source>
        <dbReference type="Proteomes" id="UP000184196"/>
    </source>
</evidence>
<keyword evidence="4" id="KW-0460">Magnesium</keyword>
<dbReference type="GO" id="GO:0016791">
    <property type="term" value="F:phosphatase activity"/>
    <property type="evidence" value="ECO:0007669"/>
    <property type="project" value="TreeGrafter"/>
</dbReference>
<dbReference type="GO" id="GO:0044281">
    <property type="term" value="P:small molecule metabolic process"/>
    <property type="evidence" value="ECO:0007669"/>
    <property type="project" value="UniProtKB-ARBA"/>
</dbReference>
<dbReference type="RefSeq" id="WP_073164445.1">
    <property type="nucleotide sequence ID" value="NZ_FQUW01000014.1"/>
</dbReference>
<organism evidence="5 6">
    <name type="scientific">Desulfofundulus australicus DSM 11792</name>
    <dbReference type="NCBI Taxonomy" id="1121425"/>
    <lineage>
        <taxon>Bacteria</taxon>
        <taxon>Bacillati</taxon>
        <taxon>Bacillota</taxon>
        <taxon>Clostridia</taxon>
        <taxon>Eubacteriales</taxon>
        <taxon>Peptococcaceae</taxon>
        <taxon>Desulfofundulus</taxon>
    </lineage>
</organism>
<comment type="cofactor">
    <cofactor evidence="1">
        <name>Mg(2+)</name>
        <dbReference type="ChEBI" id="CHEBI:18420"/>
    </cofactor>
</comment>
<dbReference type="PANTHER" id="PTHR46470">
    <property type="entry name" value="N-ACYLNEURAMINATE-9-PHOSPHATASE"/>
    <property type="match status" value="1"/>
</dbReference>
<dbReference type="OrthoDB" id="9131041at2"/>